<dbReference type="AlphaFoldDB" id="A0A8X8DDK9"/>
<dbReference type="PANTHER" id="PTHR36778">
    <property type="entry name" value="CADMIUM-INDUCED PROTEIN AS8"/>
    <property type="match status" value="1"/>
</dbReference>
<protein>
    <recommendedName>
        <fullName evidence="4">Cadmium-induced protein AS8</fullName>
    </recommendedName>
</protein>
<gene>
    <name evidence="2" type="ORF">POTOM_004623</name>
</gene>
<reference evidence="2" key="1">
    <citation type="journal article" date="2020" name="bioRxiv">
        <title>Hybrid origin of Populus tomentosa Carr. identified through genome sequencing and phylogenomic analysis.</title>
        <authorList>
            <person name="An X."/>
            <person name="Gao K."/>
            <person name="Chen Z."/>
            <person name="Li J."/>
            <person name="Yang X."/>
            <person name="Yang X."/>
            <person name="Zhou J."/>
            <person name="Guo T."/>
            <person name="Zhao T."/>
            <person name="Huang S."/>
            <person name="Miao D."/>
            <person name="Khan W.U."/>
            <person name="Rao P."/>
            <person name="Ye M."/>
            <person name="Lei B."/>
            <person name="Liao W."/>
            <person name="Wang J."/>
            <person name="Ji L."/>
            <person name="Li Y."/>
            <person name="Guo B."/>
            <person name="Mustafa N.S."/>
            <person name="Li S."/>
            <person name="Yun Q."/>
            <person name="Keller S.R."/>
            <person name="Mao J."/>
            <person name="Zhang R."/>
            <person name="Strauss S.H."/>
        </authorList>
    </citation>
    <scope>NUCLEOTIDE SEQUENCE</scope>
    <source>
        <strain evidence="2">GM15</strain>
        <tissue evidence="2">Leaf</tissue>
    </source>
</reference>
<evidence type="ECO:0000313" key="3">
    <source>
        <dbReference type="Proteomes" id="UP000886885"/>
    </source>
</evidence>
<dbReference type="Proteomes" id="UP000886885">
    <property type="component" value="Chromosome 1D"/>
</dbReference>
<dbReference type="OrthoDB" id="1865891at2759"/>
<accession>A0A8X8DDK9</accession>
<dbReference type="PANTHER" id="PTHR36778:SF1">
    <property type="entry name" value="CADMIUM-INDUCED PROTEIN AS8"/>
    <property type="match status" value="1"/>
</dbReference>
<evidence type="ECO:0008006" key="4">
    <source>
        <dbReference type="Google" id="ProtNLM"/>
    </source>
</evidence>
<keyword evidence="1" id="KW-0472">Membrane</keyword>
<evidence type="ECO:0000256" key="1">
    <source>
        <dbReference type="SAM" id="Phobius"/>
    </source>
</evidence>
<keyword evidence="3" id="KW-1185">Reference proteome</keyword>
<dbReference type="PROSITE" id="PS51257">
    <property type="entry name" value="PROKAR_LIPOPROTEIN"/>
    <property type="match status" value="1"/>
</dbReference>
<comment type="caution">
    <text evidence="2">The sequence shown here is derived from an EMBL/GenBank/DDBJ whole genome shotgun (WGS) entry which is preliminary data.</text>
</comment>
<sequence>MIIKGLCRRYERWNPVHPTSGAFWGMGIGIGCGVGWGPGFGPEAIGFVGAGCGVGFSVGITFVGFGIGLPANFLFQVPYNAILATRSGALAIAKSNGLLSARDVAGEWWNNVASRASLLQRETSGRLSSFNKKLLLDNGVDLVDLKSKLSVNAGSLSKVLETFSSRFFPPGKGLASSSDIFRTEIDVLKLMLLQSACVHMLAWDWLWIFRTCCLWYERLTWQSAWPYDTYIENVVSTVTITSIVVVLI</sequence>
<proteinExistence type="predicted"/>
<feature type="transmembrane region" description="Helical" evidence="1">
    <location>
        <begin position="21"/>
        <end position="38"/>
    </location>
</feature>
<dbReference type="EMBL" id="JAAWWB010000002">
    <property type="protein sequence ID" value="KAG6788555.1"/>
    <property type="molecule type" value="Genomic_DNA"/>
</dbReference>
<evidence type="ECO:0000313" key="2">
    <source>
        <dbReference type="EMBL" id="KAG6788555.1"/>
    </source>
</evidence>
<keyword evidence="1" id="KW-1133">Transmembrane helix</keyword>
<name>A0A8X8DDK9_POPTO</name>
<organism evidence="2 3">
    <name type="scientific">Populus tomentosa</name>
    <name type="common">Chinese white poplar</name>
    <dbReference type="NCBI Taxonomy" id="118781"/>
    <lineage>
        <taxon>Eukaryota</taxon>
        <taxon>Viridiplantae</taxon>
        <taxon>Streptophyta</taxon>
        <taxon>Embryophyta</taxon>
        <taxon>Tracheophyta</taxon>
        <taxon>Spermatophyta</taxon>
        <taxon>Magnoliopsida</taxon>
        <taxon>eudicotyledons</taxon>
        <taxon>Gunneridae</taxon>
        <taxon>Pentapetalae</taxon>
        <taxon>rosids</taxon>
        <taxon>fabids</taxon>
        <taxon>Malpighiales</taxon>
        <taxon>Salicaceae</taxon>
        <taxon>Saliceae</taxon>
        <taxon>Populus</taxon>
    </lineage>
</organism>
<feature type="transmembrane region" description="Helical" evidence="1">
    <location>
        <begin position="44"/>
        <end position="69"/>
    </location>
</feature>
<dbReference type="InterPro" id="IPR037735">
    <property type="entry name" value="AS8-like"/>
</dbReference>
<keyword evidence="1" id="KW-0812">Transmembrane</keyword>